<sequence length="2589" mass="270215">MKISTLLRDLPVSKRFIVVLTIMLLCFSSESFAEIKSWTGATSSDWNTASNWYPAGVPSATDDVIIDVVLNVNRYPIINDWNDYTIKSLTIGEANNSEFKMAPRTMTITGDVKIGAKGVLWNQGATAYYHGNFTVIAGGVYRESAYSDNNGRGSGSKIWPESEFLGKDKIIDIATTGSGFGNLTISNSIILAKNLNIIQVNAYKTNNPNQIVTTNRPELTISTSGILDPQLNQVRITTSTDSRLTPIFTVAEGGTLLVKAAMFRGNYTDHNATVVMFPTVLSALGVINYSGTINQDILSGSQYSYGVLRIGGTGTKTLLADSYVMSNLFVDAATLDIKNFTLNRTALGGTMNVANLATLMLSASNFPSNYQTVDLGSLSTVEYYGAAQNVADVAKGYGNLHLIGTGIKTMPTPALGAPLVIAGNLKGAGSASFTALSNINIAGNVDLSSTASFKGGTFTHTVGGNWINDADFTGNTSTIILTGTGKKIERTSTAALSATLKNEFNNLQVAGLGTTVTVPTGQNLTINGNLLTTGAGTLTQSANGLVMAGGTSTTPTTISGSGIVLNNLTIAGYTNTAASFLVNGNFATSSGGSFVASAGIVTMGTLNPLVKYTISHAGAGVTQFFNLTIARSTTNAVVETGTNLFIKSNLSGNNLEATAGTVTFNGSSTFGGIHKLNNVTITDGTTLTMAPASKMSVKGTFTGLPGNFIATAPNTVVYNGDGQTVNNFTYYHLELSKAGVSATKTAAGNITTLGTLTTESGVTLNTGNYTHTLYGDWVHNGIYSGASSNLIFAGTSDAKISGPVNAPAIVAAGFTVNKTAASVVTTEINITTNTLALTNGSMSTIKSGVDPFGASAIKVKVLGERSGSGWVNGTIVRKLDSGFKSRVDRKASRVDGEEGYAFNGEFAKIFFGTVSGVSEISMTTVPNKQVKGFRDGAPINRLYKVSVTEGSYSNATIQIQYEDSELNGNIEELEEGIKTSHSLTYDESLGGNWADGVRDGYHIVQNWSGRNGYTSNDPVNSLNNYFTLSNIASLFRWDGSENQAWETAGNWTRVTLKENAQGERVEEYSTPSDAPSISDIAELGALLHIHDPIISSNVSIKGLQFKTAKKVKLTINSGTTNAFRARGSLLLFGEENINHEIITGNQTFRIDGNVVLDQGNHKLDLSKTSGSILVGGSLTQTGSSVSLGSGDLFIVGDYIYKNNAPFSSTGTVTYNGGAAQIVADVPYNNLTINKTGGAAQYSTTGKTIAGNLNVVNGNLVLQSALETPSTITVNGDVTIGNAATSTSGTLNATNANIKLAGNWNRVIGNFIPGTGTVAFEGVAAQTITASPFNNLAFKNTSSTGVSLTGNLAVSGNVTLEQGTLNLDSFTMNRSTVGGVLTIGAGATLDLKGADNFPANFTASTIDRSSTVFYSGAAVEQIIRALNYGKLVLSNGNSNGFAKKLEGTTGAAGELIINSSAIFNANGKTLTISDNFINYGTTQQGGASTLILTSSDGTEKVLKGTAGTNAAPTNQLNFYNLIVQEGAKYKLETLEGAANPTLNPVMVIAGKVDIKGALDAAKGSVQVVGDFINTGILKASGQAIFVGTGPQTIQLLAPIIPSVAGPPTVIFAGTVSPVLNSTAAPLFGNVVISNTGGVTTSVNWTVGGVLTVTTGAKFHGGSYTHTINTGISNDGEITSSGVIDFSPLNQGAVGLLPTKPYYPLKFGESPLSFRTTGTLIIGGTEPVALLGVLPSTFNNLIISNKNAGSMADQIPAGVTGVALSTSLLPLYGYNGMGWNVLGNLTIESGSRFNAGSVLIDPVSGTAKPVVYSVYGNFTNRGTLNAKQSTFTFKGADSKIEGSGTTNFGILTTDTNSKLTINKNISVSGNLIHNGTAFNATNSTISFVGASPSDVSAPTGMAATPKVPLSLSNIRVAKDVQTTKVAIKSNVDKLLNVSVESGVLDFETSEVVVHPDVTETLDGVTSTTPFTTTIAALDGATIKVGGTSTLPAADIFSFAPTSTVEYYGGTTVNDNQVVRNAQYGNLTLSNLSTKTFESGHTKVAGNFAVLNEAKVKAPTTFEFNGAGAQTVAAINYNNLILSNTNIKTFAPGETGLAGSFTIAPEGTATADAITNSTTINYNGLVPQSVLPINYYNLTLSGSEAKSFTSETGIANIFVPGTGLANTSAAGNTITFNGLRDQKIPGLAYKNLKVSGSGTKTLLGNAIAEESLMMEAGTIATSSFTLTLANTATIVDERSDSYVVGRLVTTRILGSTTAGDATNVTQSVTPQAVSAITETFGNIGLSMTPVVGNPGEVKVTRVTGAAAIVGNGKNVQRYFLVEPTTTSASNRVNIEAIYLPHEVLSEIKDEQGSLAFFWSDTNVPTSNWRIVESSSATEAVTNQRVSATNVGQAGYFTLGSRITPLPVELLSFTATKKGNNAELKWTTATEQNNQGFEVQVSVDGKNYERLGFVESRVGSSAMKQEYSFTDARSSKNGVQYYRLKQIDFDGTSKIYGPKTVNFGDIVAASPSEAYPNPFKDKLRVNISTPERGVATIKLYTATGRLLKTEALQVEAGVNDSPLSLANTAYEPGLYLLVIELNGKQQTIKLMKE</sequence>
<reference evidence="1 2" key="1">
    <citation type="submission" date="2021-07" db="EMBL/GenBank/DDBJ databases">
        <authorList>
            <person name="Kim M.K."/>
        </authorList>
    </citation>
    <scope>NUCLEOTIDE SEQUENCE [LARGE SCALE GENOMIC DNA]</scope>
    <source>
        <strain evidence="1 2">HLY7-15</strain>
    </source>
</reference>
<protein>
    <submittedName>
        <fullName evidence="1">T9SS type A sorting domain-containing protein</fullName>
    </submittedName>
</protein>
<name>A0ABS6X8S2_9BACT</name>
<comment type="caution">
    <text evidence="1">The sequence shown here is derived from an EMBL/GenBank/DDBJ whole genome shotgun (WGS) entry which is preliminary data.</text>
</comment>
<keyword evidence="2" id="KW-1185">Reference proteome</keyword>
<gene>
    <name evidence="1" type="ORF">KYK27_04915</name>
</gene>
<proteinExistence type="predicted"/>
<organism evidence="1 2">
    <name type="scientific">Pontibacter populi</name>
    <dbReference type="NCBI Taxonomy" id="890055"/>
    <lineage>
        <taxon>Bacteria</taxon>
        <taxon>Pseudomonadati</taxon>
        <taxon>Bacteroidota</taxon>
        <taxon>Cytophagia</taxon>
        <taxon>Cytophagales</taxon>
        <taxon>Hymenobacteraceae</taxon>
        <taxon>Pontibacter</taxon>
    </lineage>
</organism>
<dbReference type="NCBIfam" id="TIGR04183">
    <property type="entry name" value="Por_Secre_tail"/>
    <property type="match status" value="1"/>
</dbReference>
<accession>A0ABS6X8S2</accession>
<dbReference type="RefSeq" id="WP_199108868.1">
    <property type="nucleotide sequence ID" value="NZ_JAHWXQ010000001.1"/>
</dbReference>
<dbReference type="InterPro" id="IPR026444">
    <property type="entry name" value="Secre_tail"/>
</dbReference>
<dbReference type="EMBL" id="JAHWXQ010000001">
    <property type="protein sequence ID" value="MBW3364372.1"/>
    <property type="molecule type" value="Genomic_DNA"/>
</dbReference>
<evidence type="ECO:0000313" key="1">
    <source>
        <dbReference type="EMBL" id="MBW3364372.1"/>
    </source>
</evidence>
<dbReference type="Proteomes" id="UP000774935">
    <property type="component" value="Unassembled WGS sequence"/>
</dbReference>
<evidence type="ECO:0000313" key="2">
    <source>
        <dbReference type="Proteomes" id="UP000774935"/>
    </source>
</evidence>